<evidence type="ECO:0000256" key="7">
    <source>
        <dbReference type="ARBA" id="ARBA00023136"/>
    </source>
</evidence>
<evidence type="ECO:0000256" key="6">
    <source>
        <dbReference type="ARBA" id="ARBA00022989"/>
    </source>
</evidence>
<keyword evidence="7 10" id="KW-0472">Membrane</keyword>
<reference evidence="11" key="1">
    <citation type="journal article" date="2015" name="BMC Genomics">
        <title>Chemosensory genes identified in the antennal transcriptome of the blowfly Calliphora stygia.</title>
        <authorList>
            <person name="Leitch O.J."/>
            <person name="Papanicolaou A."/>
            <person name="Lennard C."/>
            <person name="Kirkbride K.P."/>
            <person name="Anderson A."/>
        </authorList>
    </citation>
    <scope>NUCLEOTIDE SEQUENCE</scope>
</reference>
<evidence type="ECO:0000256" key="4">
    <source>
        <dbReference type="ARBA" id="ARBA00022692"/>
    </source>
</evidence>
<evidence type="ECO:0000256" key="8">
    <source>
        <dbReference type="ARBA" id="ARBA00023170"/>
    </source>
</evidence>
<dbReference type="GO" id="GO:0007165">
    <property type="term" value="P:signal transduction"/>
    <property type="evidence" value="ECO:0007669"/>
    <property type="project" value="UniProtKB-KW"/>
</dbReference>
<evidence type="ECO:0000256" key="9">
    <source>
        <dbReference type="ARBA" id="ARBA00023224"/>
    </source>
</evidence>
<dbReference type="GO" id="GO:0004984">
    <property type="term" value="F:olfactory receptor activity"/>
    <property type="evidence" value="ECO:0007669"/>
    <property type="project" value="InterPro"/>
</dbReference>
<organism evidence="11">
    <name type="scientific">Calliphora stygia</name>
    <name type="common">Common brown blowfly</name>
    <dbReference type="NCBI Taxonomy" id="145453"/>
    <lineage>
        <taxon>Eukaryota</taxon>
        <taxon>Metazoa</taxon>
        <taxon>Ecdysozoa</taxon>
        <taxon>Arthropoda</taxon>
        <taxon>Hexapoda</taxon>
        <taxon>Insecta</taxon>
        <taxon>Pterygota</taxon>
        <taxon>Neoptera</taxon>
        <taxon>Endopterygota</taxon>
        <taxon>Diptera</taxon>
        <taxon>Brachycera</taxon>
        <taxon>Muscomorpha</taxon>
        <taxon>Oestroidea</taxon>
        <taxon>Calliphoridae</taxon>
        <taxon>Calliphorinae</taxon>
        <taxon>Calliphora</taxon>
    </lineage>
</organism>
<dbReference type="PANTHER" id="PTHR21137">
    <property type="entry name" value="ODORANT RECEPTOR"/>
    <property type="match status" value="1"/>
</dbReference>
<feature type="transmembrane region" description="Helical" evidence="10">
    <location>
        <begin position="203"/>
        <end position="227"/>
    </location>
</feature>
<dbReference type="GO" id="GO:0005549">
    <property type="term" value="F:odorant binding"/>
    <property type="evidence" value="ECO:0007669"/>
    <property type="project" value="InterPro"/>
</dbReference>
<dbReference type="EMBL" id="KJ702093">
    <property type="protein sequence ID" value="AID61247.1"/>
    <property type="molecule type" value="mRNA"/>
</dbReference>
<feature type="transmembrane region" description="Helical" evidence="10">
    <location>
        <begin position="298"/>
        <end position="319"/>
    </location>
</feature>
<protein>
    <submittedName>
        <fullName evidence="11">Odorant receptor</fullName>
    </submittedName>
</protein>
<feature type="transmembrane region" description="Helical" evidence="10">
    <location>
        <begin position="64"/>
        <end position="87"/>
    </location>
</feature>
<keyword evidence="2" id="KW-1003">Cell membrane</keyword>
<name>A0A068F7K8_CALSG</name>
<keyword evidence="8 11" id="KW-0675">Receptor</keyword>
<evidence type="ECO:0000313" key="11">
    <source>
        <dbReference type="EMBL" id="AID61247.1"/>
    </source>
</evidence>
<accession>A0A068F7K8</accession>
<dbReference type="Pfam" id="PF02949">
    <property type="entry name" value="7tm_6"/>
    <property type="match status" value="1"/>
</dbReference>
<keyword evidence="5" id="KW-0552">Olfaction</keyword>
<gene>
    <name evidence="11" type="primary">OR117</name>
</gene>
<evidence type="ECO:0000256" key="10">
    <source>
        <dbReference type="SAM" id="Phobius"/>
    </source>
</evidence>
<feature type="transmembrane region" description="Helical" evidence="10">
    <location>
        <begin position="331"/>
        <end position="351"/>
    </location>
</feature>
<feature type="transmembrane region" description="Helical" evidence="10">
    <location>
        <begin position="99"/>
        <end position="121"/>
    </location>
</feature>
<dbReference type="GO" id="GO:0005886">
    <property type="term" value="C:plasma membrane"/>
    <property type="evidence" value="ECO:0007669"/>
    <property type="project" value="UniProtKB-SubCell"/>
</dbReference>
<dbReference type="PANTHER" id="PTHR21137:SF35">
    <property type="entry name" value="ODORANT RECEPTOR 19A-RELATED"/>
    <property type="match status" value="1"/>
</dbReference>
<sequence length="428" mass="48507">NSLHLVCQTLALNMTSHWKVFFGNIFPSNPEIGEIGSIELNIWLANITGVPIIGLKKESNGLKFLILMYGICTSLLVTFVYTGFEIYDLILNLDDLDKITQNICLSLTHVAGAVKITNLFYRYKDLKIVIDQLKYVTKTYIKSEKQLETFHNGELENKIGLSIYAGIVGTTGILGMILLFMHPESVAGEIFPYRVILPSWLPLFWQLIYMGLSVTVFAIQIVAVDYLNVTIINQIRFQLNILNLSFDELTIAAETTLNKKTEHAKTLEILKLEPLARLNSIIEHHCLLREIRQLTEDIFSQPVLLQFFTSLMIFAMTGFQATVRTGGSNGAVLIYFYCGCIFCQLFVYCWFGNEVFEQSKTLATSGFNSSWYLFDRRYGKSLLVYLTNAQRPFLFTAGGFMGLSLPSFAGILSKSYSYIALLRQIYGR</sequence>
<keyword evidence="6 10" id="KW-1133">Transmembrane helix</keyword>
<keyword evidence="3" id="KW-0716">Sensory transduction</keyword>
<keyword evidence="9" id="KW-0807">Transducer</keyword>
<proteinExistence type="evidence at transcript level"/>
<evidence type="ECO:0000256" key="1">
    <source>
        <dbReference type="ARBA" id="ARBA00004651"/>
    </source>
</evidence>
<evidence type="ECO:0000256" key="3">
    <source>
        <dbReference type="ARBA" id="ARBA00022606"/>
    </source>
</evidence>
<feature type="transmembrane region" description="Helical" evidence="10">
    <location>
        <begin position="161"/>
        <end position="183"/>
    </location>
</feature>
<evidence type="ECO:0000256" key="2">
    <source>
        <dbReference type="ARBA" id="ARBA00022475"/>
    </source>
</evidence>
<dbReference type="AlphaFoldDB" id="A0A068F7K8"/>
<evidence type="ECO:0000256" key="5">
    <source>
        <dbReference type="ARBA" id="ARBA00022725"/>
    </source>
</evidence>
<keyword evidence="4 10" id="KW-0812">Transmembrane</keyword>
<dbReference type="InterPro" id="IPR004117">
    <property type="entry name" value="7tm6_olfct_rcpt"/>
</dbReference>
<comment type="subcellular location">
    <subcellularLocation>
        <location evidence="1">Cell membrane</location>
        <topology evidence="1">Multi-pass membrane protein</topology>
    </subcellularLocation>
</comment>
<feature type="non-terminal residue" evidence="11">
    <location>
        <position position="1"/>
    </location>
</feature>